<keyword evidence="1" id="KW-0175">Coiled coil</keyword>
<dbReference type="InterPro" id="IPR051162">
    <property type="entry name" value="T4SS_component"/>
</dbReference>
<reference evidence="4 5" key="1">
    <citation type="journal article" date="2016" name="Nat. Commun.">
        <title>Thousands of microbial genomes shed light on interconnected biogeochemical processes in an aquifer system.</title>
        <authorList>
            <person name="Anantharaman K."/>
            <person name="Brown C.T."/>
            <person name="Hug L.A."/>
            <person name="Sharon I."/>
            <person name="Castelle C.J."/>
            <person name="Probst A.J."/>
            <person name="Thomas B.C."/>
            <person name="Singh A."/>
            <person name="Wilkins M.J."/>
            <person name="Karaoz U."/>
            <person name="Brodie E.L."/>
            <person name="Williams K.H."/>
            <person name="Hubbard S.S."/>
            <person name="Banfield J.F."/>
        </authorList>
    </citation>
    <scope>NUCLEOTIDE SEQUENCE [LARGE SCALE GENOMIC DNA]</scope>
</reference>
<dbReference type="STRING" id="1798409.A3I24_01965"/>
<dbReference type="InterPro" id="IPR027417">
    <property type="entry name" value="P-loop_NTPase"/>
</dbReference>
<dbReference type="EMBL" id="MHJL01000002">
    <property type="protein sequence ID" value="OGY68297.1"/>
    <property type="molecule type" value="Genomic_DNA"/>
</dbReference>
<organism evidence="4 5">
    <name type="scientific">Candidatus Harrisonbacteria bacterium RIFCSPLOWO2_02_FULL_41_13b</name>
    <dbReference type="NCBI Taxonomy" id="1798409"/>
    <lineage>
        <taxon>Bacteria</taxon>
        <taxon>Candidatus Harrisoniibacteriota</taxon>
    </lineage>
</organism>
<evidence type="ECO:0000256" key="2">
    <source>
        <dbReference type="SAM" id="MobiDB-lite"/>
    </source>
</evidence>
<evidence type="ECO:0000259" key="3">
    <source>
        <dbReference type="Pfam" id="PF10412"/>
    </source>
</evidence>
<name>A0A1G1ZWP6_9BACT</name>
<dbReference type="PANTHER" id="PTHR30121:SF11">
    <property type="entry name" value="AAA+ ATPASE DOMAIN-CONTAINING PROTEIN"/>
    <property type="match status" value="1"/>
</dbReference>
<accession>A0A1G1ZWP6</accession>
<dbReference type="SUPFAM" id="SSF52540">
    <property type="entry name" value="P-loop containing nucleoside triphosphate hydrolases"/>
    <property type="match status" value="1"/>
</dbReference>
<feature type="coiled-coil region" evidence="1">
    <location>
        <begin position="563"/>
        <end position="590"/>
    </location>
</feature>
<evidence type="ECO:0000256" key="1">
    <source>
        <dbReference type="SAM" id="Coils"/>
    </source>
</evidence>
<evidence type="ECO:0000313" key="5">
    <source>
        <dbReference type="Proteomes" id="UP000177690"/>
    </source>
</evidence>
<feature type="domain" description="Type IV secretion system coupling protein TraD DNA-binding" evidence="3">
    <location>
        <begin position="22"/>
        <end position="339"/>
    </location>
</feature>
<dbReference type="AlphaFoldDB" id="A0A1G1ZWP6"/>
<dbReference type="Proteomes" id="UP000177690">
    <property type="component" value="Unassembled WGS sequence"/>
</dbReference>
<feature type="compositionally biased region" description="Polar residues" evidence="2">
    <location>
        <begin position="482"/>
        <end position="493"/>
    </location>
</feature>
<dbReference type="Pfam" id="PF10412">
    <property type="entry name" value="TrwB_AAD_bind"/>
    <property type="match status" value="1"/>
</dbReference>
<dbReference type="Gene3D" id="3.40.50.300">
    <property type="entry name" value="P-loop containing nucleotide triphosphate hydrolases"/>
    <property type="match status" value="2"/>
</dbReference>
<comment type="caution">
    <text evidence="4">The sequence shown here is derived from an EMBL/GenBank/DDBJ whole genome shotgun (WGS) entry which is preliminary data.</text>
</comment>
<gene>
    <name evidence="4" type="ORF">A3I24_01965</name>
</gene>
<proteinExistence type="predicted"/>
<dbReference type="PANTHER" id="PTHR30121">
    <property type="entry name" value="UNCHARACTERIZED PROTEIN YJGR-RELATED"/>
    <property type="match status" value="1"/>
</dbReference>
<dbReference type="CDD" id="cd01127">
    <property type="entry name" value="TrwB_TraG_TraD_VirD4"/>
    <property type="match status" value="2"/>
</dbReference>
<dbReference type="InterPro" id="IPR019476">
    <property type="entry name" value="T4SS_TraD_DNA-bd"/>
</dbReference>
<sequence length="593" mass="66928">MEDNKVLFGEVNFRNQRARFGIKQGDRDRHMYVIGKTGMGKTEILKNMVIQDIQAGRGVAFIDPHGDTAEDLPNFVPKERINDVVIFDPSDLDFPIAFNVMDQVDARYRHLVASGLLGVFKKVFGVEVFSARMEYILNNTILALLEFPGATILGINRMLAEKQFREAVVEKITDPLVKAFWTQEFAKYTDRLASEATASVQNKVGQFTSSSLIRNILGQVHSTLDVRKVMDEKKILIMNLSRGKIGEDVSRLLGAMMITKIQLAAMSRADIPEKERASFYLYVDEFQHFATESFANILSEARKFALNLVIAHQYIAQMEEEVQKAVFGNVGTIVTFRVGAEDAEVLEKEFAPEFTANDLVNLAKWQIYLKLMIDGVASNSFSANTLPPWPRPDISYAKEIIDLSRKTYAHPKEEVEKQIGEWSAKIIEPQIRKEPQRPYGQFQQPFQPRERPRAEIDASLRRIPGMPLRDLPAKPSAMSEAGKSNQEIRQPLTSRYLKPRLTQPLNDDYRKAVTREEAQREVSTSVLGRSLQEAIKSGPVDFRGRKITPSSPVSSPAKKPGVLEKAAVDLQDLKKTLDNIVNKKPSLKNDDES</sequence>
<evidence type="ECO:0000313" key="4">
    <source>
        <dbReference type="EMBL" id="OGY68297.1"/>
    </source>
</evidence>
<protein>
    <recommendedName>
        <fullName evidence="3">Type IV secretion system coupling protein TraD DNA-binding domain-containing protein</fullName>
    </recommendedName>
</protein>
<feature type="region of interest" description="Disordered" evidence="2">
    <location>
        <begin position="465"/>
        <end position="509"/>
    </location>
</feature>
<feature type="region of interest" description="Disordered" evidence="2">
    <location>
        <begin position="540"/>
        <end position="561"/>
    </location>
</feature>
<feature type="compositionally biased region" description="Low complexity" evidence="2">
    <location>
        <begin position="549"/>
        <end position="560"/>
    </location>
</feature>